<evidence type="ECO:0000256" key="4">
    <source>
        <dbReference type="SAM" id="MobiDB-lite"/>
    </source>
</evidence>
<gene>
    <name evidence="5" type="ORF">N8I77_013392</name>
</gene>
<evidence type="ECO:0000313" key="5">
    <source>
        <dbReference type="EMBL" id="KAK2596505.1"/>
    </source>
</evidence>
<dbReference type="AlphaFoldDB" id="A0AAD9S1E6"/>
<name>A0AAD9S1E6_PHOAM</name>
<keyword evidence="6" id="KW-1185">Reference proteome</keyword>
<evidence type="ECO:0000256" key="2">
    <source>
        <dbReference type="ARBA" id="ARBA00022827"/>
    </source>
</evidence>
<dbReference type="SUPFAM" id="SSF51905">
    <property type="entry name" value="FAD/NAD(P)-binding domain"/>
    <property type="match status" value="1"/>
</dbReference>
<evidence type="ECO:0000313" key="6">
    <source>
        <dbReference type="Proteomes" id="UP001265746"/>
    </source>
</evidence>
<reference evidence="5" key="1">
    <citation type="submission" date="2023-06" db="EMBL/GenBank/DDBJ databases">
        <authorList>
            <person name="Noh H."/>
        </authorList>
    </citation>
    <scope>NUCLEOTIDE SEQUENCE</scope>
    <source>
        <strain evidence="5">DUCC20226</strain>
    </source>
</reference>
<dbReference type="InterPro" id="IPR050346">
    <property type="entry name" value="FMO-like"/>
</dbReference>
<keyword evidence="3" id="KW-0560">Oxidoreductase</keyword>
<dbReference type="Proteomes" id="UP001265746">
    <property type="component" value="Unassembled WGS sequence"/>
</dbReference>
<dbReference type="GO" id="GO:0016491">
    <property type="term" value="F:oxidoreductase activity"/>
    <property type="evidence" value="ECO:0007669"/>
    <property type="project" value="UniProtKB-KW"/>
</dbReference>
<dbReference type="InterPro" id="IPR036188">
    <property type="entry name" value="FAD/NAD-bd_sf"/>
</dbReference>
<proteinExistence type="predicted"/>
<dbReference type="EMBL" id="JAUJFL010000011">
    <property type="protein sequence ID" value="KAK2596505.1"/>
    <property type="molecule type" value="Genomic_DNA"/>
</dbReference>
<dbReference type="PANTHER" id="PTHR23023">
    <property type="entry name" value="DIMETHYLANILINE MONOOXYGENASE"/>
    <property type="match status" value="1"/>
</dbReference>
<accession>A0AAD9S1E6</accession>
<protein>
    <submittedName>
        <fullName evidence="5">Uncharacterized protein</fullName>
    </submittedName>
</protein>
<dbReference type="Gene3D" id="3.50.50.60">
    <property type="entry name" value="FAD/NAD(P)-binding domain"/>
    <property type="match status" value="1"/>
</dbReference>
<comment type="caution">
    <text evidence="5">The sequence shown here is derived from an EMBL/GenBank/DDBJ whole genome shotgun (WGS) entry which is preliminary data.</text>
</comment>
<evidence type="ECO:0000256" key="3">
    <source>
        <dbReference type="ARBA" id="ARBA00023002"/>
    </source>
</evidence>
<organism evidence="5 6">
    <name type="scientific">Phomopsis amygdali</name>
    <name type="common">Fusicoccum amygdali</name>
    <dbReference type="NCBI Taxonomy" id="1214568"/>
    <lineage>
        <taxon>Eukaryota</taxon>
        <taxon>Fungi</taxon>
        <taxon>Dikarya</taxon>
        <taxon>Ascomycota</taxon>
        <taxon>Pezizomycotina</taxon>
        <taxon>Sordariomycetes</taxon>
        <taxon>Sordariomycetidae</taxon>
        <taxon>Diaporthales</taxon>
        <taxon>Diaporthaceae</taxon>
        <taxon>Diaporthe</taxon>
    </lineage>
</organism>
<keyword evidence="1" id="KW-0285">Flavoprotein</keyword>
<feature type="region of interest" description="Disordered" evidence="4">
    <location>
        <begin position="426"/>
        <end position="457"/>
    </location>
</feature>
<keyword evidence="2" id="KW-0274">FAD</keyword>
<sequence length="641" mass="70933">MAKNETEQVDVVVVGTGWNGLICGKTYLDFEPEASLLFLDQGNSIGGVWSEENIYPTLYAQIRYGQFEYSFYPMRREGITADGYISGGTINKYLNDFAETYGLARRTRLRTKVDQVSRIASPGSGAAEEAEYVWRLSIEGGHPIECKKLIYASGATSHPVIPSWPSSAGFNAPIIHSADTGKHLDLIRSIKRATVVGAAKSAYDTVFLLLDAGVKVDWIIREDDRGSGPLAIMPPTILGLVNTMDFVATRMVGVLGASIMAADGVGYQFFHKTLLGDALRRAFWKTVNIIAEHHAGYSWNANAKKLRPLPHGNGIFWASSGLGAASVPNYWKTFHSGSCTVHRTEIEHLGDGNTIRLRSGDEVTTDCLLLCTGFDKSYQPFSQKLQRQCDLAPDPDPHEAARWAKLDVAAEKTVDEMFPVLRRPPQSLIPAASDSSNKYGRGGQTKGKDGSKTLLHHGPNRHYRRLISPSLASQGDRSVIFPGFIHSIYTPLVSEVQALWGVAFLLDMLELPARGAMEDEVALWHAWSRKRYPTQGRKHAYSIYDFLSYIDILLKDLGINTRRRLNPLAHLLVPARPRDFRGLLEEFRRVRAGKFDKQGYRIKLLHEGGPGRVGGQHRVVDVVVAKAISLLGSFSDDGRKV</sequence>
<evidence type="ECO:0000256" key="1">
    <source>
        <dbReference type="ARBA" id="ARBA00022630"/>
    </source>
</evidence>